<evidence type="ECO:0000313" key="3">
    <source>
        <dbReference type="EMBL" id="AKD43663.1"/>
    </source>
</evidence>
<name>A0A162CD81_VIBPH</name>
<dbReference type="Gene3D" id="2.40.160.20">
    <property type="match status" value="1"/>
</dbReference>
<evidence type="ECO:0000256" key="1">
    <source>
        <dbReference type="ARBA" id="ARBA00022729"/>
    </source>
</evidence>
<organism evidence="3">
    <name type="scientific">Vibrio parahaemolyticus</name>
    <dbReference type="NCBI Taxonomy" id="670"/>
    <lineage>
        <taxon>Bacteria</taxon>
        <taxon>Pseudomonadati</taxon>
        <taxon>Pseudomonadota</taxon>
        <taxon>Gammaproteobacteria</taxon>
        <taxon>Vibrionales</taxon>
        <taxon>Vibrionaceae</taxon>
        <taxon>Vibrio</taxon>
    </lineage>
</organism>
<dbReference type="PATRIC" id="fig|670.382.peg.4457"/>
<accession>A0A162CD81</accession>
<proteinExistence type="predicted"/>
<dbReference type="EMBL" id="KP791968">
    <property type="protein sequence ID" value="AKD43663.1"/>
    <property type="molecule type" value="Genomic_DNA"/>
</dbReference>
<reference evidence="3" key="1">
    <citation type="submission" date="2015-02" db="EMBL/GenBank/DDBJ databases">
        <title>Sequence analysis of the plasmid encoding blaPER-1 from Vibrio parahaemolyticus.</title>
        <authorList>
            <person name="Li R."/>
            <person name="Chen S."/>
        </authorList>
    </citation>
    <scope>NUCLEOTIDE SEQUENCE</scope>
    <source>
        <strain evidence="3">2011VPH2</strain>
        <plasmid evidence="3">pVPH2</plasmid>
    </source>
</reference>
<evidence type="ECO:0000259" key="2">
    <source>
        <dbReference type="Pfam" id="PF13505"/>
    </source>
</evidence>
<protein>
    <recommendedName>
        <fullName evidence="2">Outer membrane protein beta-barrel domain-containing protein</fullName>
    </recommendedName>
</protein>
<dbReference type="RefSeq" id="WP_025594094.1">
    <property type="nucleotide sequence ID" value="NZ_JXUZ01000065.1"/>
</dbReference>
<feature type="domain" description="Outer membrane protein beta-barrel" evidence="2">
    <location>
        <begin position="5"/>
        <end position="182"/>
    </location>
</feature>
<keyword evidence="3" id="KW-0614">Plasmid</keyword>
<dbReference type="AlphaFoldDB" id="A0A162CD81"/>
<dbReference type="InterPro" id="IPR027385">
    <property type="entry name" value="Beta-barrel_OMP"/>
</dbReference>
<dbReference type="Pfam" id="PF13505">
    <property type="entry name" value="OMP_b-brl"/>
    <property type="match status" value="1"/>
</dbReference>
<dbReference type="InterPro" id="IPR011250">
    <property type="entry name" value="OMP/PagP_B-barrel"/>
</dbReference>
<sequence>MKKLILLALLSASASASANEVDHFYVGGNLLVGHNTELDAGIATIDESNDLGGGVYAGYNFAVHPNVDLGVELEYQHFGEAEFNEDASVKGDAFYINARPKFIDKGNKLYSALILGVGSLKGEANVFGISESESKFSYQAGLEVGYMLDNVDLAIGYRYRSAEFDGVDINIQGVTVGMRYNF</sequence>
<dbReference type="SUPFAM" id="SSF56925">
    <property type="entry name" value="OMPA-like"/>
    <property type="match status" value="1"/>
</dbReference>
<geneLocation type="plasmid" evidence="3">
    <name>pVPH2</name>
</geneLocation>
<keyword evidence="1" id="KW-0732">Signal</keyword>